<evidence type="ECO:0000259" key="4">
    <source>
        <dbReference type="PROSITE" id="PS51755"/>
    </source>
</evidence>
<dbReference type="Gene3D" id="1.25.40.10">
    <property type="entry name" value="Tetratricopeptide repeat domain"/>
    <property type="match status" value="1"/>
</dbReference>
<dbReference type="EMBL" id="JAAVJH010000008">
    <property type="protein sequence ID" value="NJR79552.1"/>
    <property type="molecule type" value="Genomic_DNA"/>
</dbReference>
<proteinExistence type="predicted"/>
<dbReference type="SUPFAM" id="SSF48452">
    <property type="entry name" value="TPR-like"/>
    <property type="match status" value="1"/>
</dbReference>
<keyword evidence="6" id="KW-1185">Reference proteome</keyword>
<dbReference type="CDD" id="cd00383">
    <property type="entry name" value="trans_reg_C"/>
    <property type="match status" value="1"/>
</dbReference>
<dbReference type="Gene3D" id="1.10.10.10">
    <property type="entry name" value="Winged helix-like DNA-binding domain superfamily/Winged helix DNA-binding domain"/>
    <property type="match status" value="1"/>
</dbReference>
<accession>A0ABX1CT02</accession>
<sequence>MTGPAPPHPTISLGALTIRPATCEVIVGARRLVLEPQVMRVLAMLARDAGTVVSRDELVARCWDGRSVSEDAINRVISRLRKLAVETAAFELQTQRKVGYRLVAIPPVASAEEARPEANAPLPAARRSRWPAAAAAAALVLLLLGLAAWILSASLGARSATKSLAIHVTADRPGDRAGVQAFTSNLRQSLLRVRGLRLLDGAATGTPDLTIDGSFGSTRERPILLTLKDGSDGSAIWSGRFARSPLLLPEQQRAVAAAVRYVAVWLSDRGGGEPSAREPERSDVSALVADGLQQWQTGREKREQGKPSLAMEHYAVASAKADAALALDPESPRALMLRYQIDLLPAYPRPGETVPAFRNRLQRADEMLTRALSADPDDPAVLVAAARDFGRAADWAAAGALLRRAVRLGPSSADANTWYAFHLALVGRCREGLRYARKGVELDPGSSWRRRAIPRLMQGAGDTSGALRDYARLLRDDRANGVLAYETYLVALSGGRGRLAQLATFLRHDLWQGDPPPGILAVVDRAEAAAAHRDGRAAAFDRLLDQEFRATLENRKPVSASTAGDTMFALAYEYAHARRVDRALDALTRAHDAGSTYLPWALPFGSHEFPPPLRSDPRYRALWLTPTAWAELMRERETTSLATAASRS</sequence>
<feature type="domain" description="OmpR/PhoB-type" evidence="4">
    <location>
        <begin position="8"/>
        <end position="104"/>
    </location>
</feature>
<feature type="DNA-binding region" description="OmpR/PhoB-type" evidence="2">
    <location>
        <begin position="8"/>
        <end position="104"/>
    </location>
</feature>
<evidence type="ECO:0000313" key="5">
    <source>
        <dbReference type="EMBL" id="NJR79552.1"/>
    </source>
</evidence>
<dbReference type="SMART" id="SM00862">
    <property type="entry name" value="Trans_reg_C"/>
    <property type="match status" value="1"/>
</dbReference>
<dbReference type="InterPro" id="IPR016032">
    <property type="entry name" value="Sig_transdc_resp-reg_C-effctor"/>
</dbReference>
<organism evidence="5 6">
    <name type="scientific">Sphingomonas corticis</name>
    <dbReference type="NCBI Taxonomy" id="2722791"/>
    <lineage>
        <taxon>Bacteria</taxon>
        <taxon>Pseudomonadati</taxon>
        <taxon>Pseudomonadota</taxon>
        <taxon>Alphaproteobacteria</taxon>
        <taxon>Sphingomonadales</taxon>
        <taxon>Sphingomonadaceae</taxon>
        <taxon>Sphingomonas</taxon>
    </lineage>
</organism>
<dbReference type="InterPro" id="IPR036388">
    <property type="entry name" value="WH-like_DNA-bd_sf"/>
</dbReference>
<keyword evidence="3" id="KW-1133">Transmembrane helix</keyword>
<evidence type="ECO:0000313" key="6">
    <source>
        <dbReference type="Proteomes" id="UP000732399"/>
    </source>
</evidence>
<dbReference type="RefSeq" id="WP_168135111.1">
    <property type="nucleotide sequence ID" value="NZ_JAAVJH010000008.1"/>
</dbReference>
<reference evidence="5 6" key="1">
    <citation type="submission" date="2020-03" db="EMBL/GenBank/DDBJ databases">
        <authorList>
            <person name="Wang L."/>
            <person name="He N."/>
            <person name="Li Y."/>
            <person name="Fang Y."/>
            <person name="Zhang F."/>
        </authorList>
    </citation>
    <scope>NUCLEOTIDE SEQUENCE [LARGE SCALE GENOMIC DNA]</scope>
    <source>
        <strain evidence="5 6">36D10-4-7</strain>
    </source>
</reference>
<feature type="transmembrane region" description="Helical" evidence="3">
    <location>
        <begin position="132"/>
        <end position="151"/>
    </location>
</feature>
<dbReference type="InterPro" id="IPR001867">
    <property type="entry name" value="OmpR/PhoB-type_DNA-bd"/>
</dbReference>
<protein>
    <submittedName>
        <fullName evidence="5">Winged helix-turn-helix transcriptional regulator</fullName>
    </submittedName>
</protein>
<dbReference type="InterPro" id="IPR011990">
    <property type="entry name" value="TPR-like_helical_dom_sf"/>
</dbReference>
<keyword evidence="3" id="KW-0472">Membrane</keyword>
<evidence type="ECO:0000256" key="2">
    <source>
        <dbReference type="PROSITE-ProRule" id="PRU01091"/>
    </source>
</evidence>
<evidence type="ECO:0000256" key="1">
    <source>
        <dbReference type="ARBA" id="ARBA00023125"/>
    </source>
</evidence>
<dbReference type="Proteomes" id="UP000732399">
    <property type="component" value="Unassembled WGS sequence"/>
</dbReference>
<evidence type="ECO:0000256" key="3">
    <source>
        <dbReference type="SAM" id="Phobius"/>
    </source>
</evidence>
<comment type="caution">
    <text evidence="5">The sequence shown here is derived from an EMBL/GenBank/DDBJ whole genome shotgun (WGS) entry which is preliminary data.</text>
</comment>
<dbReference type="SUPFAM" id="SSF46894">
    <property type="entry name" value="C-terminal effector domain of the bipartite response regulators"/>
    <property type="match status" value="1"/>
</dbReference>
<dbReference type="Pfam" id="PF00486">
    <property type="entry name" value="Trans_reg_C"/>
    <property type="match status" value="1"/>
</dbReference>
<dbReference type="PROSITE" id="PS51755">
    <property type="entry name" value="OMPR_PHOB"/>
    <property type="match status" value="1"/>
</dbReference>
<keyword evidence="1 2" id="KW-0238">DNA-binding</keyword>
<name>A0ABX1CT02_9SPHN</name>
<keyword evidence="3" id="KW-0812">Transmembrane</keyword>
<gene>
    <name evidence="5" type="ORF">HBH26_13265</name>
</gene>